<reference evidence="1" key="2">
    <citation type="submission" date="2021-04" db="EMBL/GenBank/DDBJ databases">
        <authorList>
            <person name="Gilroy R."/>
        </authorList>
    </citation>
    <scope>NUCLEOTIDE SEQUENCE</scope>
    <source>
        <strain evidence="1">ChiBcec16-3735</strain>
    </source>
</reference>
<dbReference type="AlphaFoldDB" id="A0A9D2FEK2"/>
<dbReference type="InterPro" id="IPR006379">
    <property type="entry name" value="HAD-SF_hydro_IIB"/>
</dbReference>
<dbReference type="CDD" id="cd07518">
    <property type="entry name" value="HAD_YbiV-Like"/>
    <property type="match status" value="1"/>
</dbReference>
<dbReference type="SFLD" id="SFLDG01140">
    <property type="entry name" value="C2.B:_Phosphomannomutase_and_P"/>
    <property type="match status" value="1"/>
</dbReference>
<dbReference type="PANTHER" id="PTHR10000">
    <property type="entry name" value="PHOSPHOSERINE PHOSPHATASE"/>
    <property type="match status" value="1"/>
</dbReference>
<dbReference type="PANTHER" id="PTHR10000:SF53">
    <property type="entry name" value="5-AMINO-6-(5-PHOSPHO-D-RIBITYLAMINO)URACIL PHOSPHATASE YBJI-RELATED"/>
    <property type="match status" value="1"/>
</dbReference>
<dbReference type="Gene3D" id="3.30.1240.10">
    <property type="match status" value="1"/>
</dbReference>
<dbReference type="Proteomes" id="UP000824065">
    <property type="component" value="Unassembled WGS sequence"/>
</dbReference>
<dbReference type="SUPFAM" id="SSF56784">
    <property type="entry name" value="HAD-like"/>
    <property type="match status" value="1"/>
</dbReference>
<dbReference type="GO" id="GO:0005829">
    <property type="term" value="C:cytosol"/>
    <property type="evidence" value="ECO:0007669"/>
    <property type="project" value="TreeGrafter"/>
</dbReference>
<accession>A0A9D2FEK2</accession>
<dbReference type="InterPro" id="IPR000150">
    <property type="entry name" value="Cof"/>
</dbReference>
<dbReference type="Gene3D" id="3.40.50.1000">
    <property type="entry name" value="HAD superfamily/HAD-like"/>
    <property type="match status" value="1"/>
</dbReference>
<dbReference type="GO" id="GO:0016791">
    <property type="term" value="F:phosphatase activity"/>
    <property type="evidence" value="ECO:0007669"/>
    <property type="project" value="TreeGrafter"/>
</dbReference>
<reference evidence="1" key="1">
    <citation type="journal article" date="2021" name="PeerJ">
        <title>Extensive microbial diversity within the chicken gut microbiome revealed by metagenomics and culture.</title>
        <authorList>
            <person name="Gilroy R."/>
            <person name="Ravi A."/>
            <person name="Getino M."/>
            <person name="Pursley I."/>
            <person name="Horton D.L."/>
            <person name="Alikhan N.F."/>
            <person name="Baker D."/>
            <person name="Gharbi K."/>
            <person name="Hall N."/>
            <person name="Watson M."/>
            <person name="Adriaenssens E.M."/>
            <person name="Foster-Nyarko E."/>
            <person name="Jarju S."/>
            <person name="Secka A."/>
            <person name="Antonio M."/>
            <person name="Oren A."/>
            <person name="Chaudhuri R.R."/>
            <person name="La Ragione R."/>
            <person name="Hildebrand F."/>
            <person name="Pallen M.J."/>
        </authorList>
    </citation>
    <scope>NUCLEOTIDE SEQUENCE</scope>
    <source>
        <strain evidence="1">ChiBcec16-3735</strain>
    </source>
</reference>
<dbReference type="GO" id="GO:0000287">
    <property type="term" value="F:magnesium ion binding"/>
    <property type="evidence" value="ECO:0007669"/>
    <property type="project" value="TreeGrafter"/>
</dbReference>
<dbReference type="InterPro" id="IPR036412">
    <property type="entry name" value="HAD-like_sf"/>
</dbReference>
<keyword evidence="1" id="KW-0378">Hydrolase</keyword>
<dbReference type="InterPro" id="IPR023214">
    <property type="entry name" value="HAD_sf"/>
</dbReference>
<dbReference type="NCBIfam" id="TIGR00099">
    <property type="entry name" value="Cof-subfamily"/>
    <property type="match status" value="1"/>
</dbReference>
<proteinExistence type="predicted"/>
<organism evidence="1 2">
    <name type="scientific">Candidatus Faecalibacterium gallistercoris</name>
    <dbReference type="NCBI Taxonomy" id="2838579"/>
    <lineage>
        <taxon>Bacteria</taxon>
        <taxon>Bacillati</taxon>
        <taxon>Bacillota</taxon>
        <taxon>Clostridia</taxon>
        <taxon>Eubacteriales</taxon>
        <taxon>Oscillospiraceae</taxon>
        <taxon>Faecalibacterium</taxon>
    </lineage>
</organism>
<dbReference type="Pfam" id="PF08282">
    <property type="entry name" value="Hydrolase_3"/>
    <property type="match status" value="1"/>
</dbReference>
<evidence type="ECO:0000313" key="2">
    <source>
        <dbReference type="Proteomes" id="UP000824065"/>
    </source>
</evidence>
<sequence>MRPDLKLVAVDVDGTFVRSDYTYDVPRFRRILARMEAAGCRFVVASGNQYYQLRDLFPDCAEKLAFVAENGALVKDREELVFAASIPRQTVDFVVDVCREYPEVKNVLCGLHSAYCQRGTVSQAFFDLTHIYYHRLQWVDDFKAVEDQILKFAPTVPEEKTWDYYHLFRRRLAGRVEPTTSGHGSIDLILPGCHKASGLRRLVERWGITPEQCVAFGDGGNDIEMLRYCGHSYAMANAPAEVKQAARAVCPSNEEDGVLSTLETLFG</sequence>
<protein>
    <submittedName>
        <fullName evidence="1">Cof-type HAD-IIB family hydrolase</fullName>
    </submittedName>
</protein>
<evidence type="ECO:0000313" key="1">
    <source>
        <dbReference type="EMBL" id="HIZ57063.1"/>
    </source>
</evidence>
<dbReference type="NCBIfam" id="TIGR01484">
    <property type="entry name" value="HAD-SF-IIB"/>
    <property type="match status" value="1"/>
</dbReference>
<gene>
    <name evidence="1" type="ORF">H9725_00510</name>
</gene>
<dbReference type="SFLD" id="SFLDS00003">
    <property type="entry name" value="Haloacid_Dehalogenase"/>
    <property type="match status" value="1"/>
</dbReference>
<name>A0A9D2FEK2_9FIRM</name>
<comment type="caution">
    <text evidence="1">The sequence shown here is derived from an EMBL/GenBank/DDBJ whole genome shotgun (WGS) entry which is preliminary data.</text>
</comment>
<dbReference type="SFLD" id="SFLDG01144">
    <property type="entry name" value="C2.B.4:_PGP_Like"/>
    <property type="match status" value="1"/>
</dbReference>
<dbReference type="EMBL" id="DXBJ01000005">
    <property type="protein sequence ID" value="HIZ57063.1"/>
    <property type="molecule type" value="Genomic_DNA"/>
</dbReference>